<dbReference type="PANTHER" id="PTHR30250">
    <property type="entry name" value="PST FAMILY PREDICTED COLANIC ACID TRANSPORTER"/>
    <property type="match status" value="1"/>
</dbReference>
<keyword evidence="8" id="KW-1185">Reference proteome</keyword>
<dbReference type="OrthoDB" id="30633at2"/>
<feature type="transmembrane region" description="Helical" evidence="6">
    <location>
        <begin position="170"/>
        <end position="190"/>
    </location>
</feature>
<keyword evidence="5 6" id="KW-0472">Membrane</keyword>
<reference evidence="8" key="1">
    <citation type="submission" date="2017-06" db="EMBL/GenBank/DDBJ databases">
        <authorList>
            <person name="Varghese N."/>
            <person name="Submissions S."/>
        </authorList>
    </citation>
    <scope>NUCLEOTIDE SEQUENCE [LARGE SCALE GENOMIC DNA]</scope>
    <source>
        <strain evidence="8">DSM 46839</strain>
    </source>
</reference>
<sequence length="431" mass="44145">MSTTPVRSAVRGGVRGVVTRTMSKTFYRNSLLILATQAVTSVVGYLFWALTARDSGPAVTGLSGSLVSAVHATALVASTGVVVGSIPLLAQAADVRTRRANAVAACVAVALLSLAGGVVLVTVVPRLVGSLEPAAESGLALALVVLVVSTGVGQFIDVFALAVHRTPVMLWRGGLAGVARLPVFLLPGAATLELLIWAHALATVAADVVALLVLRPRGALEHLRRAIPSVWGRRRFYTGHHVTSLGAAGAVYLLPVVVLSRLGPEAAGYFYPTWLLGALFFTVSPAVANAYMARSGADGSALHSSVRSAVVLVLVLLAVPLLVVAVAPGAVLSLLGPGYAERGRVLLWVLALSAVPDAVTNIAVAALRVRGRLRTAAVLNTGMSVLALVAAVPLLAWLGIAGGGVAWLLAQTAGALAVPFLLRRPRVPAEG</sequence>
<keyword evidence="4 6" id="KW-1133">Transmembrane helix</keyword>
<comment type="subcellular location">
    <subcellularLocation>
        <location evidence="1">Cell membrane</location>
        <topology evidence="1">Multi-pass membrane protein</topology>
    </subcellularLocation>
</comment>
<feature type="transmembrane region" description="Helical" evidence="6">
    <location>
        <begin position="196"/>
        <end position="215"/>
    </location>
</feature>
<feature type="transmembrane region" description="Helical" evidence="6">
    <location>
        <begin position="140"/>
        <end position="163"/>
    </location>
</feature>
<feature type="transmembrane region" description="Helical" evidence="6">
    <location>
        <begin position="377"/>
        <end position="398"/>
    </location>
</feature>
<evidence type="ECO:0000256" key="5">
    <source>
        <dbReference type="ARBA" id="ARBA00023136"/>
    </source>
</evidence>
<protein>
    <submittedName>
        <fullName evidence="7">Membrane protein involved in the export of O-antigen and teichoic acid</fullName>
    </submittedName>
</protein>
<feature type="transmembrane region" description="Helical" evidence="6">
    <location>
        <begin position="345"/>
        <end position="365"/>
    </location>
</feature>
<feature type="transmembrane region" description="Helical" evidence="6">
    <location>
        <begin position="309"/>
        <end position="333"/>
    </location>
</feature>
<feature type="transmembrane region" description="Helical" evidence="6">
    <location>
        <begin position="404"/>
        <end position="422"/>
    </location>
</feature>
<keyword evidence="2" id="KW-1003">Cell membrane</keyword>
<feature type="transmembrane region" description="Helical" evidence="6">
    <location>
        <begin position="30"/>
        <end position="50"/>
    </location>
</feature>
<evidence type="ECO:0000313" key="8">
    <source>
        <dbReference type="Proteomes" id="UP000198373"/>
    </source>
</evidence>
<dbReference type="InterPro" id="IPR050833">
    <property type="entry name" value="Poly_Biosynth_Transport"/>
</dbReference>
<evidence type="ECO:0000256" key="1">
    <source>
        <dbReference type="ARBA" id="ARBA00004651"/>
    </source>
</evidence>
<evidence type="ECO:0000256" key="2">
    <source>
        <dbReference type="ARBA" id="ARBA00022475"/>
    </source>
</evidence>
<evidence type="ECO:0000256" key="3">
    <source>
        <dbReference type="ARBA" id="ARBA00022692"/>
    </source>
</evidence>
<organism evidence="7 8">
    <name type="scientific">Geodermatophilus pulveris</name>
    <dbReference type="NCBI Taxonomy" id="1564159"/>
    <lineage>
        <taxon>Bacteria</taxon>
        <taxon>Bacillati</taxon>
        <taxon>Actinomycetota</taxon>
        <taxon>Actinomycetes</taxon>
        <taxon>Geodermatophilales</taxon>
        <taxon>Geodermatophilaceae</taxon>
        <taxon>Geodermatophilus</taxon>
    </lineage>
</organism>
<dbReference type="EMBL" id="FZOO01000002">
    <property type="protein sequence ID" value="SNS10135.1"/>
    <property type="molecule type" value="Genomic_DNA"/>
</dbReference>
<dbReference type="GO" id="GO:0005886">
    <property type="term" value="C:plasma membrane"/>
    <property type="evidence" value="ECO:0007669"/>
    <property type="project" value="UniProtKB-SubCell"/>
</dbReference>
<name>A0A239BPY3_9ACTN</name>
<gene>
    <name evidence="7" type="ORF">SAMN06893096_10211</name>
</gene>
<evidence type="ECO:0000256" key="6">
    <source>
        <dbReference type="SAM" id="Phobius"/>
    </source>
</evidence>
<evidence type="ECO:0000256" key="4">
    <source>
        <dbReference type="ARBA" id="ARBA00022989"/>
    </source>
</evidence>
<feature type="transmembrane region" description="Helical" evidence="6">
    <location>
        <begin position="269"/>
        <end position="288"/>
    </location>
</feature>
<accession>A0A239BPY3</accession>
<proteinExistence type="predicted"/>
<feature type="transmembrane region" description="Helical" evidence="6">
    <location>
        <begin position="236"/>
        <end position="257"/>
    </location>
</feature>
<feature type="transmembrane region" description="Helical" evidence="6">
    <location>
        <begin position="102"/>
        <end position="128"/>
    </location>
</feature>
<dbReference type="PANTHER" id="PTHR30250:SF11">
    <property type="entry name" value="O-ANTIGEN TRANSPORTER-RELATED"/>
    <property type="match status" value="1"/>
</dbReference>
<keyword evidence="3 6" id="KW-0812">Transmembrane</keyword>
<dbReference type="AlphaFoldDB" id="A0A239BPY3"/>
<dbReference type="Proteomes" id="UP000198373">
    <property type="component" value="Unassembled WGS sequence"/>
</dbReference>
<feature type="transmembrane region" description="Helical" evidence="6">
    <location>
        <begin position="70"/>
        <end position="90"/>
    </location>
</feature>
<evidence type="ECO:0000313" key="7">
    <source>
        <dbReference type="EMBL" id="SNS10135.1"/>
    </source>
</evidence>
<dbReference type="RefSeq" id="WP_143424921.1">
    <property type="nucleotide sequence ID" value="NZ_FZOO01000002.1"/>
</dbReference>